<name>A0A834MJ77_RHYFE</name>
<evidence type="ECO:0000313" key="1">
    <source>
        <dbReference type="EMBL" id="KAF7284401.1"/>
    </source>
</evidence>
<dbReference type="AlphaFoldDB" id="A0A834MJ77"/>
<organism evidence="1 2">
    <name type="scientific">Rhynchophorus ferrugineus</name>
    <name type="common">Red palm weevil</name>
    <name type="synonym">Curculio ferrugineus</name>
    <dbReference type="NCBI Taxonomy" id="354439"/>
    <lineage>
        <taxon>Eukaryota</taxon>
        <taxon>Metazoa</taxon>
        <taxon>Ecdysozoa</taxon>
        <taxon>Arthropoda</taxon>
        <taxon>Hexapoda</taxon>
        <taxon>Insecta</taxon>
        <taxon>Pterygota</taxon>
        <taxon>Neoptera</taxon>
        <taxon>Endopterygota</taxon>
        <taxon>Coleoptera</taxon>
        <taxon>Polyphaga</taxon>
        <taxon>Cucujiformia</taxon>
        <taxon>Curculionidae</taxon>
        <taxon>Dryophthorinae</taxon>
        <taxon>Rhynchophorus</taxon>
    </lineage>
</organism>
<protein>
    <submittedName>
        <fullName evidence="1">Uncharacterized protein</fullName>
    </submittedName>
</protein>
<gene>
    <name evidence="1" type="ORF">GWI33_022187</name>
</gene>
<evidence type="ECO:0000313" key="2">
    <source>
        <dbReference type="Proteomes" id="UP000625711"/>
    </source>
</evidence>
<proteinExistence type="predicted"/>
<dbReference type="EMBL" id="JAACXV010000078">
    <property type="protein sequence ID" value="KAF7284401.1"/>
    <property type="molecule type" value="Genomic_DNA"/>
</dbReference>
<accession>A0A834MJ77</accession>
<comment type="caution">
    <text evidence="1">The sequence shown here is derived from an EMBL/GenBank/DDBJ whole genome shotgun (WGS) entry which is preliminary data.</text>
</comment>
<sequence length="124" mass="14353">MRRVQRGEQRRDADQEAEIVESSAAQLQAWTKKRTEPVWPTILRVSCLRPNLNKCARSWRTLHSPSGDRIRASAVVIKLFFLSSGSAKPVKHSRKMYGWRISNDNRLQLSLKLKHLQFLTLNPC</sequence>
<reference evidence="1" key="1">
    <citation type="submission" date="2020-08" db="EMBL/GenBank/DDBJ databases">
        <title>Genome sequencing and assembly of the red palm weevil Rhynchophorus ferrugineus.</title>
        <authorList>
            <person name="Dias G.B."/>
            <person name="Bergman C.M."/>
            <person name="Manee M."/>
        </authorList>
    </citation>
    <scope>NUCLEOTIDE SEQUENCE</scope>
    <source>
        <strain evidence="1">AA-2017</strain>
        <tissue evidence="1">Whole larva</tissue>
    </source>
</reference>
<keyword evidence="2" id="KW-1185">Reference proteome</keyword>
<dbReference type="Proteomes" id="UP000625711">
    <property type="component" value="Unassembled WGS sequence"/>
</dbReference>